<accession>A0A427AP89</accession>
<dbReference type="EMBL" id="AMZH03001774">
    <property type="protein sequence ID" value="RRT78046.1"/>
    <property type="molecule type" value="Genomic_DNA"/>
</dbReference>
<comment type="caution">
    <text evidence="1">The sequence shown here is derived from an EMBL/GenBank/DDBJ whole genome shotgun (WGS) entry which is preliminary data.</text>
</comment>
<evidence type="ECO:0000313" key="2">
    <source>
        <dbReference type="Proteomes" id="UP000287651"/>
    </source>
</evidence>
<evidence type="ECO:0008006" key="3">
    <source>
        <dbReference type="Google" id="ProtNLM"/>
    </source>
</evidence>
<dbReference type="Proteomes" id="UP000287651">
    <property type="component" value="Unassembled WGS sequence"/>
</dbReference>
<dbReference type="AlphaFoldDB" id="A0A427AP89"/>
<proteinExistence type="predicted"/>
<organism evidence="1 2">
    <name type="scientific">Ensete ventricosum</name>
    <name type="common">Abyssinian banana</name>
    <name type="synonym">Musa ensete</name>
    <dbReference type="NCBI Taxonomy" id="4639"/>
    <lineage>
        <taxon>Eukaryota</taxon>
        <taxon>Viridiplantae</taxon>
        <taxon>Streptophyta</taxon>
        <taxon>Embryophyta</taxon>
        <taxon>Tracheophyta</taxon>
        <taxon>Spermatophyta</taxon>
        <taxon>Magnoliopsida</taxon>
        <taxon>Liliopsida</taxon>
        <taxon>Zingiberales</taxon>
        <taxon>Musaceae</taxon>
        <taxon>Ensete</taxon>
    </lineage>
</organism>
<sequence>MAQGSDEPLSQFVGRFTLQVQGIPDLYPSLVIQVFLTGLRPSRFFWSLIERQPATLPEMLQRAHQYMAAETLIAGKRDETKRPRGEQS</sequence>
<feature type="non-terminal residue" evidence="1">
    <location>
        <position position="88"/>
    </location>
</feature>
<gene>
    <name evidence="1" type="ORF">B296_00001159</name>
</gene>
<reference evidence="1 2" key="1">
    <citation type="journal article" date="2014" name="Agronomy (Basel)">
        <title>A Draft Genome Sequence for Ensete ventricosum, the Drought-Tolerant Tree Against Hunger.</title>
        <authorList>
            <person name="Harrison J."/>
            <person name="Moore K.A."/>
            <person name="Paszkiewicz K."/>
            <person name="Jones T."/>
            <person name="Grant M."/>
            <person name="Ambacheew D."/>
            <person name="Muzemil S."/>
            <person name="Studholme D.J."/>
        </authorList>
    </citation>
    <scope>NUCLEOTIDE SEQUENCE [LARGE SCALE GENOMIC DNA]</scope>
</reference>
<protein>
    <recommendedName>
        <fullName evidence="3">Retrotransposon gag domain-containing protein</fullName>
    </recommendedName>
</protein>
<name>A0A427AP89_ENSVE</name>
<evidence type="ECO:0000313" key="1">
    <source>
        <dbReference type="EMBL" id="RRT78046.1"/>
    </source>
</evidence>